<dbReference type="SUPFAM" id="SSF56112">
    <property type="entry name" value="Protein kinase-like (PK-like)"/>
    <property type="match status" value="1"/>
</dbReference>
<sequence length="267" mass="31009">MVVTVQSEIPGIAGEMVLKLFDRRFAQRCRVDENIEDWSPEYEEAYHKFLSDGRAPDFISSLPPSSFDEDRENWDDGQYEAYCHHILNRLYNAEVETYETLQDLQGNDIPRLYARVTLPIPASFEDPSLQQWVDIPGILIEYLDGFDLTDLHQHAPKETWQSIGDEAMRIINVIGDRGILNTDVNRRSFNINPKDFKARMMDFGNCRFRRDFGSEDEWRSAQAHEDEEGAIGTMMQVKLGEISPGAFTYKRSAKYEQLDQDFMMEEV</sequence>
<dbReference type="Proteomes" id="UP001146351">
    <property type="component" value="Unassembled WGS sequence"/>
</dbReference>
<dbReference type="InterPro" id="IPR011009">
    <property type="entry name" value="Kinase-like_dom_sf"/>
</dbReference>
<reference evidence="1" key="2">
    <citation type="journal article" date="2023" name="IMA Fungus">
        <title>Comparative genomic study of the Penicillium genus elucidates a diverse pangenome and 15 lateral gene transfer events.</title>
        <authorList>
            <person name="Petersen C."/>
            <person name="Sorensen T."/>
            <person name="Nielsen M.R."/>
            <person name="Sondergaard T.E."/>
            <person name="Sorensen J.L."/>
            <person name="Fitzpatrick D.A."/>
            <person name="Frisvad J.C."/>
            <person name="Nielsen K.L."/>
        </authorList>
    </citation>
    <scope>NUCLEOTIDE SEQUENCE</scope>
    <source>
        <strain evidence="1">IBT 21917</strain>
    </source>
</reference>
<dbReference type="AlphaFoldDB" id="A0A9W9HPK4"/>
<dbReference type="OrthoDB" id="5134445at2759"/>
<comment type="caution">
    <text evidence="1">The sequence shown here is derived from an EMBL/GenBank/DDBJ whole genome shotgun (WGS) entry which is preliminary data.</text>
</comment>
<evidence type="ECO:0000313" key="1">
    <source>
        <dbReference type="EMBL" id="KAJ5152071.1"/>
    </source>
</evidence>
<reference evidence="1" key="1">
    <citation type="submission" date="2022-11" db="EMBL/GenBank/DDBJ databases">
        <authorList>
            <person name="Petersen C."/>
        </authorList>
    </citation>
    <scope>NUCLEOTIDE SEQUENCE</scope>
    <source>
        <strain evidence="1">IBT 21917</strain>
    </source>
</reference>
<keyword evidence="2" id="KW-1185">Reference proteome</keyword>
<organism evidence="1 2">
    <name type="scientific">Penicillium capsulatum</name>
    <dbReference type="NCBI Taxonomy" id="69766"/>
    <lineage>
        <taxon>Eukaryota</taxon>
        <taxon>Fungi</taxon>
        <taxon>Dikarya</taxon>
        <taxon>Ascomycota</taxon>
        <taxon>Pezizomycotina</taxon>
        <taxon>Eurotiomycetes</taxon>
        <taxon>Eurotiomycetidae</taxon>
        <taxon>Eurotiales</taxon>
        <taxon>Aspergillaceae</taxon>
        <taxon>Penicillium</taxon>
    </lineage>
</organism>
<proteinExistence type="predicted"/>
<gene>
    <name evidence="1" type="ORF">N7492_010366</name>
</gene>
<evidence type="ECO:0008006" key="3">
    <source>
        <dbReference type="Google" id="ProtNLM"/>
    </source>
</evidence>
<protein>
    <recommendedName>
        <fullName evidence="3">Protein kinase domain-containing protein</fullName>
    </recommendedName>
</protein>
<evidence type="ECO:0000313" key="2">
    <source>
        <dbReference type="Proteomes" id="UP001146351"/>
    </source>
</evidence>
<dbReference type="EMBL" id="JAPQKO010000008">
    <property type="protein sequence ID" value="KAJ5152071.1"/>
    <property type="molecule type" value="Genomic_DNA"/>
</dbReference>
<accession>A0A9W9HPK4</accession>
<name>A0A9W9HPK4_9EURO</name>